<evidence type="ECO:0000256" key="4">
    <source>
        <dbReference type="ARBA" id="ARBA00022989"/>
    </source>
</evidence>
<comment type="subcellular location">
    <subcellularLocation>
        <location evidence="1">Membrane</location>
        <topology evidence="1">Multi-pass membrane protein</topology>
    </subcellularLocation>
</comment>
<dbReference type="PIRSF" id="PIRSF005859">
    <property type="entry name" value="PBR"/>
    <property type="match status" value="1"/>
</dbReference>
<dbReference type="Gene3D" id="1.20.1260.100">
    <property type="entry name" value="TspO/MBR protein"/>
    <property type="match status" value="1"/>
</dbReference>
<accession>A0A0D2JIW5</accession>
<dbReference type="AlphaFoldDB" id="A0A0D2JIW5"/>
<evidence type="ECO:0000256" key="2">
    <source>
        <dbReference type="ARBA" id="ARBA00007524"/>
    </source>
</evidence>
<keyword evidence="4 6" id="KW-1133">Transmembrane helix</keyword>
<feature type="transmembrane region" description="Helical" evidence="6">
    <location>
        <begin position="6"/>
        <end position="26"/>
    </location>
</feature>
<dbReference type="InterPro" id="IPR038330">
    <property type="entry name" value="TspO/MBR-related_sf"/>
</dbReference>
<protein>
    <submittedName>
        <fullName evidence="7">Translocator protein</fullName>
    </submittedName>
</protein>
<dbReference type="Pfam" id="PF03073">
    <property type="entry name" value="TspO_MBR"/>
    <property type="match status" value="1"/>
</dbReference>
<name>A0A0D2JIW5_9CHLO</name>
<organism evidence="7 8">
    <name type="scientific">Monoraphidium neglectum</name>
    <dbReference type="NCBI Taxonomy" id="145388"/>
    <lineage>
        <taxon>Eukaryota</taxon>
        <taxon>Viridiplantae</taxon>
        <taxon>Chlorophyta</taxon>
        <taxon>core chlorophytes</taxon>
        <taxon>Chlorophyceae</taxon>
        <taxon>CS clade</taxon>
        <taxon>Sphaeropleales</taxon>
        <taxon>Selenastraceae</taxon>
        <taxon>Monoraphidium</taxon>
    </lineage>
</organism>
<evidence type="ECO:0000313" key="8">
    <source>
        <dbReference type="Proteomes" id="UP000054498"/>
    </source>
</evidence>
<reference evidence="7 8" key="1">
    <citation type="journal article" date="2013" name="BMC Genomics">
        <title>Reconstruction of the lipid metabolism for the microalga Monoraphidium neglectum from its genome sequence reveals characteristics suitable for biofuel production.</title>
        <authorList>
            <person name="Bogen C."/>
            <person name="Al-Dilaimi A."/>
            <person name="Albersmeier A."/>
            <person name="Wichmann J."/>
            <person name="Grundmann M."/>
            <person name="Rupp O."/>
            <person name="Lauersen K.J."/>
            <person name="Blifernez-Klassen O."/>
            <person name="Kalinowski J."/>
            <person name="Goesmann A."/>
            <person name="Mussgnug J.H."/>
            <person name="Kruse O."/>
        </authorList>
    </citation>
    <scope>NUCLEOTIDE SEQUENCE [LARGE SCALE GENOMIC DNA]</scope>
    <source>
        <strain evidence="7 8">SAG 48.87</strain>
    </source>
</reference>
<dbReference type="GO" id="GO:0033013">
    <property type="term" value="P:tetrapyrrole metabolic process"/>
    <property type="evidence" value="ECO:0007669"/>
    <property type="project" value="UniProtKB-ARBA"/>
</dbReference>
<evidence type="ECO:0000256" key="3">
    <source>
        <dbReference type="ARBA" id="ARBA00022692"/>
    </source>
</evidence>
<evidence type="ECO:0000313" key="7">
    <source>
        <dbReference type="EMBL" id="KIY99257.1"/>
    </source>
</evidence>
<dbReference type="OrthoDB" id="8841220at2759"/>
<keyword evidence="8" id="KW-1185">Reference proteome</keyword>
<keyword evidence="5 6" id="KW-0472">Membrane</keyword>
<feature type="transmembrane region" description="Helical" evidence="6">
    <location>
        <begin position="104"/>
        <end position="124"/>
    </location>
</feature>
<evidence type="ECO:0000256" key="1">
    <source>
        <dbReference type="ARBA" id="ARBA00004141"/>
    </source>
</evidence>
<sequence>MVDAPALAVALVVPVLGGMIGGFATASQIKGWYATLKKPWWNPPNWLFGPVWTCLYAAMGYASYLVYEQGGFAKQAVPLGVYIAQLALNFLWTPLFFTLHRFDLATVDILAMWGMIVATIATFYPVIGAWALGLLIPYLAWVSYASALTIWIWRNNPAKPVLVKKQE</sequence>
<feature type="transmembrane region" description="Helical" evidence="6">
    <location>
        <begin position="46"/>
        <end position="67"/>
    </location>
</feature>
<dbReference type="PANTHER" id="PTHR10057:SF0">
    <property type="entry name" value="TRANSLOCATOR PROTEIN"/>
    <property type="match status" value="1"/>
</dbReference>
<evidence type="ECO:0000256" key="5">
    <source>
        <dbReference type="ARBA" id="ARBA00023136"/>
    </source>
</evidence>
<dbReference type="FunFam" id="1.20.1260.100:FF:000001">
    <property type="entry name" value="translocator protein 2"/>
    <property type="match status" value="1"/>
</dbReference>
<dbReference type="PANTHER" id="PTHR10057">
    <property type="entry name" value="PERIPHERAL-TYPE BENZODIAZEPINE RECEPTOR"/>
    <property type="match status" value="1"/>
</dbReference>
<comment type="similarity">
    <text evidence="2">Belongs to the TspO/BZRP family.</text>
</comment>
<dbReference type="KEGG" id="mng:MNEG_8707"/>
<proteinExistence type="inferred from homology"/>
<feature type="transmembrane region" description="Helical" evidence="6">
    <location>
        <begin position="130"/>
        <end position="153"/>
    </location>
</feature>
<dbReference type="EMBL" id="KK101903">
    <property type="protein sequence ID" value="KIY99257.1"/>
    <property type="molecule type" value="Genomic_DNA"/>
</dbReference>
<gene>
    <name evidence="7" type="ORF">MNEG_8707</name>
</gene>
<dbReference type="GO" id="GO:0005741">
    <property type="term" value="C:mitochondrial outer membrane"/>
    <property type="evidence" value="ECO:0007669"/>
    <property type="project" value="TreeGrafter"/>
</dbReference>
<feature type="transmembrane region" description="Helical" evidence="6">
    <location>
        <begin position="79"/>
        <end position="97"/>
    </location>
</feature>
<evidence type="ECO:0000256" key="6">
    <source>
        <dbReference type="SAM" id="Phobius"/>
    </source>
</evidence>
<dbReference type="CDD" id="cd15904">
    <property type="entry name" value="TSPO_MBR"/>
    <property type="match status" value="1"/>
</dbReference>
<dbReference type="InterPro" id="IPR004307">
    <property type="entry name" value="TspO_MBR"/>
</dbReference>
<dbReference type="Proteomes" id="UP000054498">
    <property type="component" value="Unassembled WGS sequence"/>
</dbReference>
<dbReference type="GeneID" id="25741582"/>
<keyword evidence="3 6" id="KW-0812">Transmembrane</keyword>
<dbReference type="RefSeq" id="XP_013898277.1">
    <property type="nucleotide sequence ID" value="XM_014042823.1"/>
</dbReference>